<evidence type="ECO:0000313" key="3">
    <source>
        <dbReference type="Proteomes" id="UP000295764"/>
    </source>
</evidence>
<comment type="caution">
    <text evidence="2">The sequence shown here is derived from an EMBL/GenBank/DDBJ whole genome shotgun (WGS) entry which is preliminary data.</text>
</comment>
<dbReference type="RefSeq" id="WP_133520902.1">
    <property type="nucleotide sequence ID" value="NZ_SNVW01000013.1"/>
</dbReference>
<organism evidence="2 3">
    <name type="scientific">Curtobacterium flaccumfaciens</name>
    <dbReference type="NCBI Taxonomy" id="2035"/>
    <lineage>
        <taxon>Bacteria</taxon>
        <taxon>Bacillati</taxon>
        <taxon>Actinomycetota</taxon>
        <taxon>Actinomycetes</taxon>
        <taxon>Micrococcales</taxon>
        <taxon>Microbacteriaceae</taxon>
        <taxon>Curtobacterium</taxon>
    </lineage>
</organism>
<name>A0A4R6DCL0_9MICO</name>
<dbReference type="OrthoDB" id="5023422at2"/>
<reference evidence="2 3" key="1">
    <citation type="submission" date="2019-03" db="EMBL/GenBank/DDBJ databases">
        <title>Genomic analyses of the natural microbiome of Caenorhabditis elegans.</title>
        <authorList>
            <person name="Samuel B."/>
        </authorList>
    </citation>
    <scope>NUCLEOTIDE SEQUENCE [LARGE SCALE GENOMIC DNA]</scope>
    <source>
        <strain evidence="2 3">JUb65</strain>
    </source>
</reference>
<protein>
    <submittedName>
        <fullName evidence="2">Uncharacterized protein</fullName>
    </submittedName>
</protein>
<dbReference type="AlphaFoldDB" id="A0A4R6DCL0"/>
<proteinExistence type="predicted"/>
<feature type="region of interest" description="Disordered" evidence="1">
    <location>
        <begin position="1"/>
        <end position="61"/>
    </location>
</feature>
<accession>A0A4R6DCL0</accession>
<evidence type="ECO:0000313" key="2">
    <source>
        <dbReference type="EMBL" id="TDN42257.1"/>
    </source>
</evidence>
<evidence type="ECO:0000256" key="1">
    <source>
        <dbReference type="SAM" id="MobiDB-lite"/>
    </source>
</evidence>
<sequence>MTDTDDTGTPDGVAAENDSEGTTKPDGLGEDGTIPNEPDGIAVGHQGDDSHFNPEEDDGTA</sequence>
<gene>
    <name evidence="2" type="ORF">EDF64_11334</name>
</gene>
<dbReference type="EMBL" id="SNVW01000013">
    <property type="protein sequence ID" value="TDN42257.1"/>
    <property type="molecule type" value="Genomic_DNA"/>
</dbReference>
<dbReference type="Proteomes" id="UP000295764">
    <property type="component" value="Unassembled WGS sequence"/>
</dbReference>